<organism evidence="2 3">
    <name type="scientific">Candidatus Falkowbacteria bacterium RBG_13_39_14</name>
    <dbReference type="NCBI Taxonomy" id="1797985"/>
    <lineage>
        <taxon>Bacteria</taxon>
        <taxon>Candidatus Falkowiibacteriota</taxon>
    </lineage>
</organism>
<dbReference type="PANTHER" id="PTHR23420:SF0">
    <property type="entry name" value="ADENOSYLHOMOCYSTEINASE"/>
    <property type="match status" value="1"/>
</dbReference>
<dbReference type="GO" id="GO:0004013">
    <property type="term" value="F:adenosylhomocysteinase activity"/>
    <property type="evidence" value="ECO:0007669"/>
    <property type="project" value="TreeGrafter"/>
</dbReference>
<dbReference type="PROSITE" id="PS00738">
    <property type="entry name" value="ADOHCYASE_1"/>
    <property type="match status" value="1"/>
</dbReference>
<dbReference type="AlphaFoldDB" id="A0A1F5S541"/>
<evidence type="ECO:0008006" key="4">
    <source>
        <dbReference type="Google" id="ProtNLM"/>
    </source>
</evidence>
<dbReference type="EMBL" id="MFFS01000052">
    <property type="protein sequence ID" value="OGF21779.1"/>
    <property type="molecule type" value="Genomic_DNA"/>
</dbReference>
<dbReference type="GO" id="GO:0033353">
    <property type="term" value="P:S-adenosylmethionine cycle"/>
    <property type="evidence" value="ECO:0007669"/>
    <property type="project" value="TreeGrafter"/>
</dbReference>
<reference evidence="2 3" key="1">
    <citation type="journal article" date="2016" name="Nat. Commun.">
        <title>Thousands of microbial genomes shed light on interconnected biogeochemical processes in an aquifer system.</title>
        <authorList>
            <person name="Anantharaman K."/>
            <person name="Brown C.T."/>
            <person name="Hug L.A."/>
            <person name="Sharon I."/>
            <person name="Castelle C.J."/>
            <person name="Probst A.J."/>
            <person name="Thomas B.C."/>
            <person name="Singh A."/>
            <person name="Wilkins M.J."/>
            <person name="Karaoz U."/>
            <person name="Brodie E.L."/>
            <person name="Williams K.H."/>
            <person name="Hubbard S.S."/>
            <person name="Banfield J.F."/>
        </authorList>
    </citation>
    <scope>NUCLEOTIDE SEQUENCE [LARGE SCALE GENOMIC DNA]</scope>
</reference>
<comment type="caution">
    <text evidence="2">The sequence shown here is derived from an EMBL/GenBank/DDBJ whole genome shotgun (WGS) entry which is preliminary data.</text>
</comment>
<evidence type="ECO:0000313" key="3">
    <source>
        <dbReference type="Proteomes" id="UP000178323"/>
    </source>
</evidence>
<accession>A0A1F5S541</accession>
<dbReference type="Gene3D" id="3.40.50.1480">
    <property type="entry name" value="Adenosylhomocysteinase-like"/>
    <property type="match status" value="1"/>
</dbReference>
<gene>
    <name evidence="2" type="ORF">A2Y83_05345</name>
</gene>
<dbReference type="InterPro" id="IPR042172">
    <property type="entry name" value="Adenosylhomocyst_ase-like_sf"/>
</dbReference>
<dbReference type="SUPFAM" id="SSF52283">
    <property type="entry name" value="Formate/glycerate dehydrogenase catalytic domain-like"/>
    <property type="match status" value="1"/>
</dbReference>
<name>A0A1F5S541_9BACT</name>
<dbReference type="PANTHER" id="PTHR23420">
    <property type="entry name" value="ADENOSYLHOMOCYSTEINASE"/>
    <property type="match status" value="1"/>
</dbReference>
<evidence type="ECO:0000313" key="2">
    <source>
        <dbReference type="EMBL" id="OGF21779.1"/>
    </source>
</evidence>
<dbReference type="STRING" id="1797985.A2Y83_05345"/>
<sequence length="205" mass="23366">MHYHIKDINLSSRGKKRIKWAEKDMPVLRKIKERFLKEKPFEEKKISACLHVTCETANLARTLKAGGADILLCASNPLSTQDDVAASLVADYEIPVFAIHGEDKDAYYKHLKAALDHKPDITMDDGADLLSLIHSDLPPACAGRGTRRGIPWRERWTRYSALIQGIPRRFAPRDDASTIDYVRSLIYLGFVIYYLVLLNYYALPY</sequence>
<dbReference type="InterPro" id="IPR020082">
    <property type="entry name" value="S-Ado-L-homoCys_hydrolase_CS"/>
</dbReference>
<dbReference type="Pfam" id="PF05221">
    <property type="entry name" value="AdoHcyase"/>
    <property type="match status" value="1"/>
</dbReference>
<dbReference type="Proteomes" id="UP000178323">
    <property type="component" value="Unassembled WGS sequence"/>
</dbReference>
<proteinExistence type="predicted"/>
<evidence type="ECO:0000256" key="1">
    <source>
        <dbReference type="SAM" id="Phobius"/>
    </source>
</evidence>
<dbReference type="GO" id="GO:0005829">
    <property type="term" value="C:cytosol"/>
    <property type="evidence" value="ECO:0007669"/>
    <property type="project" value="TreeGrafter"/>
</dbReference>
<keyword evidence="1" id="KW-1133">Transmembrane helix</keyword>
<keyword evidence="1" id="KW-0472">Membrane</keyword>
<feature type="transmembrane region" description="Helical" evidence="1">
    <location>
        <begin position="185"/>
        <end position="203"/>
    </location>
</feature>
<keyword evidence="1" id="KW-0812">Transmembrane</keyword>
<protein>
    <recommendedName>
        <fullName evidence="4">Adenosylhomocysteinase</fullName>
    </recommendedName>
</protein>
<dbReference type="InterPro" id="IPR000043">
    <property type="entry name" value="Adenosylhomocysteinase-like"/>
</dbReference>